<dbReference type="EMBL" id="JAIGNO010000003">
    <property type="protein sequence ID" value="MBX7482155.1"/>
    <property type="molecule type" value="Genomic_DNA"/>
</dbReference>
<proteinExistence type="predicted"/>
<sequence>MHFNPFASSRKGTEILPGVHMLGTRRVNFFVLEEGRSLTLIDCGFDGHRHRLQHWLDARGRRLSDIEAVLLTHGHADHVGFAERLARAGVPVYLHHADVHFACSRHMRRPPERFRRRAWHPRAIGLFGEALFDGVFAQPPLTRPIPIGAGPLDLPGRPAIDVIATPGHTAGHTVFHVPQSNALFTGDALMTADPMFGGPERALVFAERESQTDAAMAALAAFAPYGEAALLPAHGEPWLAEGAVARAVDEAVAV</sequence>
<dbReference type="Gene3D" id="3.60.15.10">
    <property type="entry name" value="Ribonuclease Z/Hydroxyacylglutathione hydrolase-like"/>
    <property type="match status" value="1"/>
</dbReference>
<dbReference type="InterPro" id="IPR036866">
    <property type="entry name" value="RibonucZ/Hydroxyglut_hydro"/>
</dbReference>
<evidence type="ECO:0000313" key="2">
    <source>
        <dbReference type="EMBL" id="MBX7482155.1"/>
    </source>
</evidence>
<dbReference type="Pfam" id="PF00753">
    <property type="entry name" value="Lactamase_B"/>
    <property type="match status" value="1"/>
</dbReference>
<dbReference type="Proteomes" id="UP000755104">
    <property type="component" value="Unassembled WGS sequence"/>
</dbReference>
<comment type="caution">
    <text evidence="2">The sequence shown here is derived from an EMBL/GenBank/DDBJ whole genome shotgun (WGS) entry which is preliminary data.</text>
</comment>
<protein>
    <submittedName>
        <fullName evidence="2">MBL fold metallo-hydrolase</fullName>
    </submittedName>
</protein>
<dbReference type="InterPro" id="IPR001279">
    <property type="entry name" value="Metallo-B-lactamas"/>
</dbReference>
<name>A0ABS7J492_9SPHN</name>
<keyword evidence="3" id="KW-1185">Reference proteome</keyword>
<reference evidence="2 3" key="1">
    <citation type="submission" date="2021-08" db="EMBL/GenBank/DDBJ databases">
        <title>Comparative Genomics Analysis of the Genus Qipengyuania Reveals Extensive Genetic Diversity and Metabolic Versatility, Including the Description of Fifteen Novel Species.</title>
        <authorList>
            <person name="Liu Y."/>
        </authorList>
    </citation>
    <scope>NUCLEOTIDE SEQUENCE [LARGE SCALE GENOMIC DNA]</scope>
    <source>
        <strain evidence="2 3">6D47A</strain>
    </source>
</reference>
<dbReference type="SUPFAM" id="SSF56281">
    <property type="entry name" value="Metallo-hydrolase/oxidoreductase"/>
    <property type="match status" value="1"/>
</dbReference>
<dbReference type="PANTHER" id="PTHR42951:SF14">
    <property type="entry name" value="METALLO-BETA-LACTAMASE SUPERFAMILY PROTEIN"/>
    <property type="match status" value="1"/>
</dbReference>
<accession>A0ABS7J492</accession>
<dbReference type="RefSeq" id="WP_221556973.1">
    <property type="nucleotide sequence ID" value="NZ_JAIGNO010000003.1"/>
</dbReference>
<feature type="domain" description="Metallo-beta-lactamase" evidence="1">
    <location>
        <begin position="26"/>
        <end position="234"/>
    </location>
</feature>
<organism evidence="2 3">
    <name type="scientific">Qipengyuania qiaonensis</name>
    <dbReference type="NCBI Taxonomy" id="2867240"/>
    <lineage>
        <taxon>Bacteria</taxon>
        <taxon>Pseudomonadati</taxon>
        <taxon>Pseudomonadota</taxon>
        <taxon>Alphaproteobacteria</taxon>
        <taxon>Sphingomonadales</taxon>
        <taxon>Erythrobacteraceae</taxon>
        <taxon>Qipengyuania</taxon>
    </lineage>
</organism>
<dbReference type="SMART" id="SM00849">
    <property type="entry name" value="Lactamase_B"/>
    <property type="match status" value="1"/>
</dbReference>
<evidence type="ECO:0000259" key="1">
    <source>
        <dbReference type="SMART" id="SM00849"/>
    </source>
</evidence>
<gene>
    <name evidence="2" type="ORF">K3174_06400</name>
</gene>
<evidence type="ECO:0000313" key="3">
    <source>
        <dbReference type="Proteomes" id="UP000755104"/>
    </source>
</evidence>
<dbReference type="PANTHER" id="PTHR42951">
    <property type="entry name" value="METALLO-BETA-LACTAMASE DOMAIN-CONTAINING"/>
    <property type="match status" value="1"/>
</dbReference>
<dbReference type="InterPro" id="IPR050855">
    <property type="entry name" value="NDM-1-like"/>
</dbReference>